<accession>A0A8J5YYZ9</accession>
<feature type="region of interest" description="Disordered" evidence="1">
    <location>
        <begin position="1"/>
        <end position="69"/>
    </location>
</feature>
<evidence type="ECO:0000313" key="2">
    <source>
        <dbReference type="EMBL" id="KAG8496469.1"/>
    </source>
</evidence>
<dbReference type="OrthoDB" id="1931453at2759"/>
<dbReference type="EMBL" id="JAHUZN010000004">
    <property type="protein sequence ID" value="KAG8496469.1"/>
    <property type="molecule type" value="Genomic_DNA"/>
</dbReference>
<evidence type="ECO:0000256" key="1">
    <source>
        <dbReference type="SAM" id="MobiDB-lite"/>
    </source>
</evidence>
<feature type="compositionally biased region" description="Polar residues" evidence="1">
    <location>
        <begin position="15"/>
        <end position="44"/>
    </location>
</feature>
<dbReference type="PANTHER" id="PTHR33144:SF48">
    <property type="entry name" value="PLANT TRANSPOSASE (PTTA_EN_SPM FAMILY)"/>
    <property type="match status" value="1"/>
</dbReference>
<name>A0A8J5YYZ9_9ROSI</name>
<keyword evidence="3" id="KW-1185">Reference proteome</keyword>
<evidence type="ECO:0008006" key="4">
    <source>
        <dbReference type="Google" id="ProtNLM"/>
    </source>
</evidence>
<gene>
    <name evidence="2" type="ORF">CXB51_007551</name>
</gene>
<evidence type="ECO:0000313" key="3">
    <source>
        <dbReference type="Proteomes" id="UP000701853"/>
    </source>
</evidence>
<reference evidence="2 3" key="1">
    <citation type="journal article" date="2021" name="bioRxiv">
        <title>The Gossypium anomalum genome as a resource for cotton improvement and evolutionary analysis of hybrid incompatibility.</title>
        <authorList>
            <person name="Grover C.E."/>
            <person name="Yuan D."/>
            <person name="Arick M.A."/>
            <person name="Miller E.R."/>
            <person name="Hu G."/>
            <person name="Peterson D.G."/>
            <person name="Wendel J.F."/>
            <person name="Udall J.A."/>
        </authorList>
    </citation>
    <scope>NUCLEOTIDE SEQUENCE [LARGE SCALE GENOMIC DNA]</scope>
    <source>
        <strain evidence="2">JFW-Udall</strain>
        <tissue evidence="2">Leaf</tissue>
    </source>
</reference>
<proteinExistence type="predicted"/>
<organism evidence="2 3">
    <name type="scientific">Gossypium anomalum</name>
    <dbReference type="NCBI Taxonomy" id="47600"/>
    <lineage>
        <taxon>Eukaryota</taxon>
        <taxon>Viridiplantae</taxon>
        <taxon>Streptophyta</taxon>
        <taxon>Embryophyta</taxon>
        <taxon>Tracheophyta</taxon>
        <taxon>Spermatophyta</taxon>
        <taxon>Magnoliopsida</taxon>
        <taxon>eudicotyledons</taxon>
        <taxon>Gunneridae</taxon>
        <taxon>Pentapetalae</taxon>
        <taxon>rosids</taxon>
        <taxon>malvids</taxon>
        <taxon>Malvales</taxon>
        <taxon>Malvaceae</taxon>
        <taxon>Malvoideae</taxon>
        <taxon>Gossypium</taxon>
    </lineage>
</organism>
<comment type="caution">
    <text evidence="2">The sequence shown here is derived from an EMBL/GenBank/DDBJ whole genome shotgun (WGS) entry which is preliminary data.</text>
</comment>
<dbReference type="AlphaFoldDB" id="A0A8J5YYZ9"/>
<sequence>MIGKRRTLKGVRFSSRGSSTGSNALGSAATDSQSTGDETPTQSVEGVPATLAEATKGTKRKRGPTNMKDIWNLQPGTRIVVDANQYGQPIGKKASKLAEFLVTIARTGSICPLNTKHWKHLPKYVLENILAIVHEFKSTLKTRYYKEMVQEGRPIQEIYENNPPGVHDDQWKWLVERWGTPQATTQLEKAKESRTNVHYAHTAGRTGYATLNAQFAKNEGREPSLLEQFRFQHLRKDGSDKLSSEAAQQDEACKMVKDSMPTPESSFTPQDNTELENEVYTQVFSPEKDGKMLGYGRGMTKSRLFGYGSVTRGSQSTSPISTMIEEMSAKHVQQIQIIQAEQAVREKTLLEEAESRFRMEAAEREAHLIAEQKKDL</sequence>
<dbReference type="Pfam" id="PF03004">
    <property type="entry name" value="Transposase_24"/>
    <property type="match status" value="1"/>
</dbReference>
<protein>
    <recommendedName>
        <fullName evidence="4">Transposase, Ptta/En/Spm, plant</fullName>
    </recommendedName>
</protein>
<dbReference type="InterPro" id="IPR004252">
    <property type="entry name" value="Probable_transposase_24"/>
</dbReference>
<dbReference type="Proteomes" id="UP000701853">
    <property type="component" value="Chromosome 4"/>
</dbReference>
<dbReference type="PANTHER" id="PTHR33144">
    <property type="entry name" value="OS10G0409366 PROTEIN-RELATED"/>
    <property type="match status" value="1"/>
</dbReference>